<keyword evidence="5" id="KW-0539">Nucleus</keyword>
<evidence type="ECO:0000313" key="7">
    <source>
        <dbReference type="Proteomes" id="UP001392437"/>
    </source>
</evidence>
<name>A0AAW0QZA0_9PEZI</name>
<evidence type="ECO:0000256" key="3">
    <source>
        <dbReference type="ARBA" id="ARBA00022771"/>
    </source>
</evidence>
<protein>
    <submittedName>
        <fullName evidence="6">Transposase-like protein</fullName>
    </submittedName>
</protein>
<evidence type="ECO:0000313" key="6">
    <source>
        <dbReference type="EMBL" id="KAK8120325.1"/>
    </source>
</evidence>
<comment type="caution">
    <text evidence="6">The sequence shown here is derived from an EMBL/GenBank/DDBJ whole genome shotgun (WGS) entry which is preliminary data.</text>
</comment>
<evidence type="ECO:0000256" key="5">
    <source>
        <dbReference type="ARBA" id="ARBA00023242"/>
    </source>
</evidence>
<keyword evidence="3" id="KW-0863">Zinc-finger</keyword>
<dbReference type="GO" id="GO:0005634">
    <property type="term" value="C:nucleus"/>
    <property type="evidence" value="ECO:0007669"/>
    <property type="project" value="UniProtKB-SubCell"/>
</dbReference>
<keyword evidence="4" id="KW-0862">Zinc</keyword>
<gene>
    <name evidence="6" type="ORF">PG999_004445</name>
</gene>
<keyword evidence="7" id="KW-1185">Reference proteome</keyword>
<dbReference type="InterPro" id="IPR012337">
    <property type="entry name" value="RNaseH-like_sf"/>
</dbReference>
<evidence type="ECO:0000256" key="1">
    <source>
        <dbReference type="ARBA" id="ARBA00004123"/>
    </source>
</evidence>
<dbReference type="Proteomes" id="UP001392437">
    <property type="component" value="Unassembled WGS sequence"/>
</dbReference>
<dbReference type="InterPro" id="IPR052035">
    <property type="entry name" value="ZnF_BED_domain_contain"/>
</dbReference>
<reference evidence="6 7" key="1">
    <citation type="submission" date="2023-01" db="EMBL/GenBank/DDBJ databases">
        <title>Analysis of 21 Apiospora genomes using comparative genomics revels a genus with tremendous synthesis potential of carbohydrate active enzymes and secondary metabolites.</title>
        <authorList>
            <person name="Sorensen T."/>
        </authorList>
    </citation>
    <scope>NUCLEOTIDE SEQUENCE [LARGE SCALE GENOMIC DNA]</scope>
    <source>
        <strain evidence="6 7">CBS 117206</strain>
    </source>
</reference>
<comment type="subcellular location">
    <subcellularLocation>
        <location evidence="1">Nucleus</location>
    </subcellularLocation>
</comment>
<proteinExistence type="predicted"/>
<organism evidence="6 7">
    <name type="scientific">Apiospora kogelbergensis</name>
    <dbReference type="NCBI Taxonomy" id="1337665"/>
    <lineage>
        <taxon>Eukaryota</taxon>
        <taxon>Fungi</taxon>
        <taxon>Dikarya</taxon>
        <taxon>Ascomycota</taxon>
        <taxon>Pezizomycotina</taxon>
        <taxon>Sordariomycetes</taxon>
        <taxon>Xylariomycetidae</taxon>
        <taxon>Amphisphaeriales</taxon>
        <taxon>Apiosporaceae</taxon>
        <taxon>Apiospora</taxon>
    </lineage>
</organism>
<keyword evidence="2" id="KW-0479">Metal-binding</keyword>
<dbReference type="PANTHER" id="PTHR46481">
    <property type="entry name" value="ZINC FINGER BED DOMAIN-CONTAINING PROTEIN 4"/>
    <property type="match status" value="1"/>
</dbReference>
<dbReference type="GO" id="GO:0008270">
    <property type="term" value="F:zinc ion binding"/>
    <property type="evidence" value="ECO:0007669"/>
    <property type="project" value="UniProtKB-KW"/>
</dbReference>
<dbReference type="AlphaFoldDB" id="A0AAW0QZA0"/>
<dbReference type="SUPFAM" id="SSF53098">
    <property type="entry name" value="Ribonuclease H-like"/>
    <property type="match status" value="1"/>
</dbReference>
<dbReference type="EMBL" id="JAQQWP010000004">
    <property type="protein sequence ID" value="KAK8120325.1"/>
    <property type="molecule type" value="Genomic_DNA"/>
</dbReference>
<accession>A0AAW0QZA0</accession>
<evidence type="ECO:0000256" key="2">
    <source>
        <dbReference type="ARBA" id="ARBA00022723"/>
    </source>
</evidence>
<sequence length="633" mass="73342">MPSPYVAADEAIPRLDETYEEYMWQFFPGWVVSQRVRDATSWAWNFGYDIQRGEQRKWVCKLCVARKRGIPKALQHTGLQNAMKHLHTEHHINAPRGKPKSRAEKQRLASHQPFPSIATFLKLDAVDPAQQKVANQIIKMFDRHKFQQLVTEWMVARSIPLSVTEHPELRAVFEYLNPQVRLQEANLTRKAIRTKIIDAYSRHKDTVKLALRGAPGMLHYSFDGWRSGNRKNVFGLVCFYRNEVDDTPNKVVLGLPEITETHTGENIAEIITDLIEDFEVSDKTGFFVLDNASSNDTAMDFIGQKLGFDGRSRRGRCFGHILNLSAKLLLFGNKEKPIETFIETDERLTDAQYNLWRAYGPVGKIRILGLLIDSSNTLTDMLDKIQAAHIATGETPRERSRQPLRVIKDNQTRWLGSLYMIRRAIRLRSHLDALKVKFQRQWEDESRGRNGVVRASATLPAFLDEANWLTDTDWVAIGHIERLLTIYEDVLKDLEGDGQVRRRKHGFEGSYGNIWDVFPSYEYLLAQLEQYKDLADSIPDPVQFKAGVNAAWELINKYYTKLDEVYFYYAAYIFHPANRWEAMEKLWESHPASWLTKAKKIPSQVKPRNLLCHTVTIVGSRERTPRIREWLWT</sequence>
<evidence type="ECO:0000256" key="4">
    <source>
        <dbReference type="ARBA" id="ARBA00022833"/>
    </source>
</evidence>
<dbReference type="PANTHER" id="PTHR46481:SF10">
    <property type="entry name" value="ZINC FINGER BED DOMAIN-CONTAINING PROTEIN 39"/>
    <property type="match status" value="1"/>
</dbReference>